<dbReference type="AlphaFoldDB" id="A0A101LVW4"/>
<gene>
    <name evidence="1" type="ORF">ABT39_MTgene1840</name>
</gene>
<name>A0A101LVW4_PICGL</name>
<proteinExistence type="predicted"/>
<dbReference type="EMBL" id="LKAM01000012">
    <property type="protein sequence ID" value="KUM46334.1"/>
    <property type="molecule type" value="Genomic_DNA"/>
</dbReference>
<comment type="caution">
    <text evidence="1">The sequence shown here is derived from an EMBL/GenBank/DDBJ whole genome shotgun (WGS) entry which is preliminary data.</text>
</comment>
<evidence type="ECO:0000313" key="1">
    <source>
        <dbReference type="EMBL" id="KUM46334.1"/>
    </source>
</evidence>
<geneLocation type="mitochondrion" evidence="1"/>
<protein>
    <submittedName>
        <fullName evidence="1">Uncharacterized protein</fullName>
    </submittedName>
</protein>
<organism evidence="1">
    <name type="scientific">Picea glauca</name>
    <name type="common">White spruce</name>
    <name type="synonym">Pinus glauca</name>
    <dbReference type="NCBI Taxonomy" id="3330"/>
    <lineage>
        <taxon>Eukaryota</taxon>
        <taxon>Viridiplantae</taxon>
        <taxon>Streptophyta</taxon>
        <taxon>Embryophyta</taxon>
        <taxon>Tracheophyta</taxon>
        <taxon>Spermatophyta</taxon>
        <taxon>Pinopsida</taxon>
        <taxon>Pinidae</taxon>
        <taxon>Conifers I</taxon>
        <taxon>Pinales</taxon>
        <taxon>Pinaceae</taxon>
        <taxon>Picea</taxon>
    </lineage>
</organism>
<accession>A0A101LVW4</accession>
<keyword evidence="1" id="KW-0496">Mitochondrion</keyword>
<sequence>MHDSLLYGECLSYKISNVQPRQCYCTFISAGNDGDHYSDIYISHRSLHPPSLVDLPQTGKSPPWHISGPWGNYSAGGLLFCRTCTIPPPLHSVFIFPALELAQTEQSTYIGTTPSLEPFLESMLHPVH</sequence>
<reference evidence="1" key="1">
    <citation type="journal article" date="2015" name="Genome Biol. Evol.">
        <title>Organellar Genomes of White Spruce (Picea glauca): Assembly and Annotation.</title>
        <authorList>
            <person name="Jackman S.D."/>
            <person name="Warren R.L."/>
            <person name="Gibb E.A."/>
            <person name="Vandervalk B.P."/>
            <person name="Mohamadi H."/>
            <person name="Chu J."/>
            <person name="Raymond A."/>
            <person name="Pleasance S."/>
            <person name="Coope R."/>
            <person name="Wildung M.R."/>
            <person name="Ritland C.E."/>
            <person name="Bousquet J."/>
            <person name="Jones S.J."/>
            <person name="Bohlmann J."/>
            <person name="Birol I."/>
        </authorList>
    </citation>
    <scope>NUCLEOTIDE SEQUENCE [LARGE SCALE GENOMIC DNA]</scope>
    <source>
        <tissue evidence="1">Flushing bud</tissue>
    </source>
</reference>